<evidence type="ECO:0000313" key="2">
    <source>
        <dbReference type="EMBL" id="CAI6339298.1"/>
    </source>
</evidence>
<keyword evidence="3" id="KW-1185">Reference proteome</keyword>
<protein>
    <recommendedName>
        <fullName evidence="1">Heterokaryon incompatibility domain-containing protein</fullName>
    </recommendedName>
</protein>
<organism evidence="2 3">
    <name type="scientific">Periconia digitata</name>
    <dbReference type="NCBI Taxonomy" id="1303443"/>
    <lineage>
        <taxon>Eukaryota</taxon>
        <taxon>Fungi</taxon>
        <taxon>Dikarya</taxon>
        <taxon>Ascomycota</taxon>
        <taxon>Pezizomycotina</taxon>
        <taxon>Dothideomycetes</taxon>
        <taxon>Pleosporomycetidae</taxon>
        <taxon>Pleosporales</taxon>
        <taxon>Massarineae</taxon>
        <taxon>Periconiaceae</taxon>
        <taxon>Periconia</taxon>
    </lineage>
</organism>
<dbReference type="PANTHER" id="PTHR24148">
    <property type="entry name" value="ANKYRIN REPEAT DOMAIN-CONTAINING PROTEIN 39 HOMOLOG-RELATED"/>
    <property type="match status" value="1"/>
</dbReference>
<dbReference type="InterPro" id="IPR010730">
    <property type="entry name" value="HET"/>
</dbReference>
<accession>A0A9W4US13</accession>
<dbReference type="AlphaFoldDB" id="A0A9W4US13"/>
<feature type="domain" description="Heterokaryon incompatibility" evidence="1">
    <location>
        <begin position="35"/>
        <end position="194"/>
    </location>
</feature>
<dbReference type="EMBL" id="CAOQHR010000009">
    <property type="protein sequence ID" value="CAI6339298.1"/>
    <property type="molecule type" value="Genomic_DNA"/>
</dbReference>
<gene>
    <name evidence="2" type="ORF">PDIGIT_LOCUS12452</name>
</gene>
<evidence type="ECO:0000313" key="3">
    <source>
        <dbReference type="Proteomes" id="UP001152607"/>
    </source>
</evidence>
<name>A0A9W4US13_9PLEO</name>
<dbReference type="Proteomes" id="UP001152607">
    <property type="component" value="Unassembled WGS sequence"/>
</dbReference>
<reference evidence="2" key="1">
    <citation type="submission" date="2023-01" db="EMBL/GenBank/DDBJ databases">
        <authorList>
            <person name="Van Ghelder C."/>
            <person name="Rancurel C."/>
        </authorList>
    </citation>
    <scope>NUCLEOTIDE SEQUENCE</scope>
    <source>
        <strain evidence="2">CNCM I-4278</strain>
    </source>
</reference>
<comment type="caution">
    <text evidence="2">The sequence shown here is derived from an EMBL/GenBank/DDBJ whole genome shotgun (WGS) entry which is preliminary data.</text>
</comment>
<sequence>MYSQSIRLLRFSMTHDGRFTGRLTVFPLAEAPPFYTVSYTWGKDKESNTTIDLDSIELPVLPNLVPFMRMVSQHPDFSDNQWWWIDSLCINLTDIREREQQVQLMANIYKRSRSVIVWLGNEVEPGSDCTQALDFLLYLSTLPLSPSWSSNPAAREDQNTIRQALRDPRYSAQWNALSNLLSRPWWSRVWTLQEFVLPAKGRICCGTETCRLIIRCTT</sequence>
<dbReference type="Pfam" id="PF06985">
    <property type="entry name" value="HET"/>
    <property type="match status" value="1"/>
</dbReference>
<evidence type="ECO:0000259" key="1">
    <source>
        <dbReference type="Pfam" id="PF06985"/>
    </source>
</evidence>
<dbReference type="OrthoDB" id="2504919at2759"/>
<proteinExistence type="predicted"/>
<dbReference type="PANTHER" id="PTHR24148:SF73">
    <property type="entry name" value="HET DOMAIN PROTEIN (AFU_ORTHOLOGUE AFUA_8G01020)"/>
    <property type="match status" value="1"/>
</dbReference>
<dbReference type="InterPro" id="IPR052895">
    <property type="entry name" value="HetReg/Transcr_Mod"/>
</dbReference>